<feature type="transmembrane region" description="Helical" evidence="5">
    <location>
        <begin position="282"/>
        <end position="299"/>
    </location>
</feature>
<dbReference type="InterPro" id="IPR001807">
    <property type="entry name" value="ClC"/>
</dbReference>
<dbReference type="PANTHER" id="PTHR43427:SF12">
    <property type="entry name" value="CHLORIDE TRANSPORTER"/>
    <property type="match status" value="1"/>
</dbReference>
<sequence length="445" mass="46450">MRRGRVPWTPAFHLSLGDETTMREPAELLPPQSLDFLDFLRRAVFAVVIGLLVGIVGVAFHYGIDVVTELRQAHPRLILLLPVGGLSIILLYRACGMEKDRGTNLVLVAVREHEPMKLRTAPLIFLSTVITHLVGGSAGREGAALQLGASISNKIAHRLGVEPEEGRMLTVCGMAAAFSALFGTPLTAAIFALEVVHVGIIQYAALVPAFLSSLTGFLLAGYLGVPPTAYTVSGLPVLSPLALVQVVVMGGLCAALSVLFCKVMHGTGRLYAKYLPDARVRAVAGGFIMIGLSLLDGGLSDQVYNGAGGNLVQAAVTGNGAGVEPWGFLVKIVFTALTLGAGFRGGEIVPTFACGATFGCVAGPLIGLSPSFGGALGTVAAFCGVTNCPLSSILLAYELFGGGGLPLFALAIAVSYRLSGYTGLYSEQQIVYSKRTPHQIDKKAE</sequence>
<feature type="transmembrane region" description="Helical" evidence="5">
    <location>
        <begin position="237"/>
        <end position="261"/>
    </location>
</feature>
<evidence type="ECO:0000256" key="1">
    <source>
        <dbReference type="ARBA" id="ARBA00004141"/>
    </source>
</evidence>
<dbReference type="SUPFAM" id="SSF81340">
    <property type="entry name" value="Clc chloride channel"/>
    <property type="match status" value="1"/>
</dbReference>
<dbReference type="InterPro" id="IPR050368">
    <property type="entry name" value="ClC-type_chloride_channel"/>
</dbReference>
<feature type="transmembrane region" description="Helical" evidence="5">
    <location>
        <begin position="168"/>
        <end position="193"/>
    </location>
</feature>
<feature type="transmembrane region" description="Helical" evidence="5">
    <location>
        <begin position="205"/>
        <end position="225"/>
    </location>
</feature>
<dbReference type="Proteomes" id="UP000245778">
    <property type="component" value="Unassembled WGS sequence"/>
</dbReference>
<dbReference type="GO" id="GO:0015108">
    <property type="term" value="F:chloride transmembrane transporter activity"/>
    <property type="evidence" value="ECO:0007669"/>
    <property type="project" value="InterPro"/>
</dbReference>
<dbReference type="Pfam" id="PF00654">
    <property type="entry name" value="Voltage_CLC"/>
    <property type="match status" value="1"/>
</dbReference>
<dbReference type="EMBL" id="QEKK01000003">
    <property type="protein sequence ID" value="PVY58960.1"/>
    <property type="molecule type" value="Genomic_DNA"/>
</dbReference>
<gene>
    <name evidence="6" type="ORF">C7373_103248</name>
</gene>
<accession>A0A2U1CDK7</accession>
<dbReference type="PRINTS" id="PR00762">
    <property type="entry name" value="CLCHANNEL"/>
</dbReference>
<organism evidence="6 7">
    <name type="scientific">Intestinimonas butyriciproducens</name>
    <dbReference type="NCBI Taxonomy" id="1297617"/>
    <lineage>
        <taxon>Bacteria</taxon>
        <taxon>Bacillati</taxon>
        <taxon>Bacillota</taxon>
        <taxon>Clostridia</taxon>
        <taxon>Eubacteriales</taxon>
        <taxon>Intestinimonas</taxon>
    </lineage>
</organism>
<evidence type="ECO:0000313" key="6">
    <source>
        <dbReference type="EMBL" id="PVY58960.1"/>
    </source>
</evidence>
<name>A0A2U1CDK7_9FIRM</name>
<comment type="subcellular location">
    <subcellularLocation>
        <location evidence="1">Membrane</location>
        <topology evidence="1">Multi-pass membrane protein</topology>
    </subcellularLocation>
</comment>
<evidence type="ECO:0000256" key="2">
    <source>
        <dbReference type="ARBA" id="ARBA00022692"/>
    </source>
</evidence>
<feature type="transmembrane region" description="Helical" evidence="5">
    <location>
        <begin position="403"/>
        <end position="425"/>
    </location>
</feature>
<dbReference type="PANTHER" id="PTHR43427">
    <property type="entry name" value="CHLORIDE CHANNEL PROTEIN CLC-E"/>
    <property type="match status" value="1"/>
</dbReference>
<evidence type="ECO:0000256" key="4">
    <source>
        <dbReference type="ARBA" id="ARBA00023136"/>
    </source>
</evidence>
<proteinExistence type="predicted"/>
<dbReference type="Gene3D" id="1.10.3080.10">
    <property type="entry name" value="Clc chloride channel"/>
    <property type="match status" value="1"/>
</dbReference>
<feature type="transmembrane region" description="Helical" evidence="5">
    <location>
        <begin position="43"/>
        <end position="64"/>
    </location>
</feature>
<keyword evidence="3 5" id="KW-1133">Transmembrane helix</keyword>
<evidence type="ECO:0000256" key="5">
    <source>
        <dbReference type="SAM" id="Phobius"/>
    </source>
</evidence>
<protein>
    <submittedName>
        <fullName evidence="6">H+/Cl-antiporter ClcA</fullName>
    </submittedName>
</protein>
<evidence type="ECO:0000313" key="7">
    <source>
        <dbReference type="Proteomes" id="UP000245778"/>
    </source>
</evidence>
<dbReference type="GO" id="GO:0016020">
    <property type="term" value="C:membrane"/>
    <property type="evidence" value="ECO:0007669"/>
    <property type="project" value="UniProtKB-SubCell"/>
</dbReference>
<feature type="transmembrane region" description="Helical" evidence="5">
    <location>
        <begin position="76"/>
        <end position="95"/>
    </location>
</feature>
<reference evidence="6 7" key="1">
    <citation type="submission" date="2018-04" db="EMBL/GenBank/DDBJ databases">
        <title>Genomic Encyclopedia of Type Strains, Phase IV (KMG-IV): sequencing the most valuable type-strain genomes for metagenomic binning, comparative biology and taxonomic classification.</title>
        <authorList>
            <person name="Goeker M."/>
        </authorList>
    </citation>
    <scope>NUCLEOTIDE SEQUENCE [LARGE SCALE GENOMIC DNA]</scope>
    <source>
        <strain evidence="6 7">DSM 26588</strain>
    </source>
</reference>
<keyword evidence="4 5" id="KW-0472">Membrane</keyword>
<keyword evidence="2 5" id="KW-0812">Transmembrane</keyword>
<comment type="caution">
    <text evidence="6">The sequence shown here is derived from an EMBL/GenBank/DDBJ whole genome shotgun (WGS) entry which is preliminary data.</text>
</comment>
<dbReference type="AlphaFoldDB" id="A0A2U1CDK7"/>
<evidence type="ECO:0000256" key="3">
    <source>
        <dbReference type="ARBA" id="ARBA00022989"/>
    </source>
</evidence>
<dbReference type="InterPro" id="IPR014743">
    <property type="entry name" value="Cl-channel_core"/>
</dbReference>